<protein>
    <submittedName>
        <fullName evidence="1">Sulfotransferase</fullName>
    </submittedName>
</protein>
<name>A0A9D9IUK3_9BACT</name>
<dbReference type="AlphaFoldDB" id="A0A9D9IUK3"/>
<gene>
    <name evidence="1" type="ORF">IAB80_06440</name>
</gene>
<evidence type="ECO:0000313" key="2">
    <source>
        <dbReference type="Proteomes" id="UP000823771"/>
    </source>
</evidence>
<comment type="caution">
    <text evidence="1">The sequence shown here is derived from an EMBL/GenBank/DDBJ whole genome shotgun (WGS) entry which is preliminary data.</text>
</comment>
<sequence length="366" mass="42732">MGILKFETLPVNTLVGADRKTFEAICDGVAVDKEYAGKFRTTNCIQHILEPFYRINERCWEKLPEVRMEAPVFILGHWRSGTTYVHNVISGDPRYGYCTTYQTVFPHLMLWGSGFFKACTKLFMPSRRPTDSMELGPDLPQEEEFALVNMMPYSFYNFWIFPQLTGIYRERYLLFNGISQQERQAFKDSLDKMIRIALHTQGKSVFLSKNPPHTGRIGTLLEMYPDAKFIYLVRNPYTVFESTRSYFGNIIKSLQLQQISESQLQEEILITYRELFEKYESEKGLIPKGNLVEVRFEDFEKDPLEMVREMYGKLSIGGFEEARGGMEKYVTGHKGFKKNRYSYSSSTIELVEKHWSEAIKKWGYSL</sequence>
<accession>A0A9D9IUK3</accession>
<dbReference type="Gene3D" id="3.40.50.300">
    <property type="entry name" value="P-loop containing nucleotide triphosphate hydrolases"/>
    <property type="match status" value="1"/>
</dbReference>
<proteinExistence type="predicted"/>
<dbReference type="PANTHER" id="PTHR36451:SF1">
    <property type="entry name" value="OMEGA-HYDROXY-BETA-DIHYDROMENAQUINONE-9 SULFOTRANSFERASE STF3"/>
    <property type="match status" value="1"/>
</dbReference>
<dbReference type="InterPro" id="IPR027417">
    <property type="entry name" value="P-loop_NTPase"/>
</dbReference>
<organism evidence="1 2">
    <name type="scientific">Candidatus Cryptobacteroides excrementipullorum</name>
    <dbReference type="NCBI Taxonomy" id="2840761"/>
    <lineage>
        <taxon>Bacteria</taxon>
        <taxon>Pseudomonadati</taxon>
        <taxon>Bacteroidota</taxon>
        <taxon>Bacteroidia</taxon>
        <taxon>Bacteroidales</taxon>
        <taxon>Candidatus Cryptobacteroides</taxon>
    </lineage>
</organism>
<reference evidence="1" key="1">
    <citation type="submission" date="2020-10" db="EMBL/GenBank/DDBJ databases">
        <authorList>
            <person name="Gilroy R."/>
        </authorList>
    </citation>
    <scope>NUCLEOTIDE SEQUENCE</scope>
    <source>
        <strain evidence="1">2478</strain>
    </source>
</reference>
<evidence type="ECO:0000313" key="1">
    <source>
        <dbReference type="EMBL" id="MBO8478506.1"/>
    </source>
</evidence>
<dbReference type="Pfam" id="PF13469">
    <property type="entry name" value="Sulfotransfer_3"/>
    <property type="match status" value="1"/>
</dbReference>
<reference evidence="1" key="2">
    <citation type="journal article" date="2021" name="PeerJ">
        <title>Extensive microbial diversity within the chicken gut microbiome revealed by metagenomics and culture.</title>
        <authorList>
            <person name="Gilroy R."/>
            <person name="Ravi A."/>
            <person name="Getino M."/>
            <person name="Pursley I."/>
            <person name="Horton D.L."/>
            <person name="Alikhan N.F."/>
            <person name="Baker D."/>
            <person name="Gharbi K."/>
            <person name="Hall N."/>
            <person name="Watson M."/>
            <person name="Adriaenssens E.M."/>
            <person name="Foster-Nyarko E."/>
            <person name="Jarju S."/>
            <person name="Secka A."/>
            <person name="Antonio M."/>
            <person name="Oren A."/>
            <person name="Chaudhuri R.R."/>
            <person name="La Ragione R."/>
            <person name="Hildebrand F."/>
            <person name="Pallen M.J."/>
        </authorList>
    </citation>
    <scope>NUCLEOTIDE SEQUENCE</scope>
    <source>
        <strain evidence="1">2478</strain>
    </source>
</reference>
<dbReference type="SUPFAM" id="SSF52540">
    <property type="entry name" value="P-loop containing nucleoside triphosphate hydrolases"/>
    <property type="match status" value="1"/>
</dbReference>
<dbReference type="EMBL" id="JADILZ010000055">
    <property type="protein sequence ID" value="MBO8478506.1"/>
    <property type="molecule type" value="Genomic_DNA"/>
</dbReference>
<dbReference type="PANTHER" id="PTHR36451">
    <property type="entry name" value="PAPS-DEPENDENT SULFOTRANSFERASE STF3"/>
    <property type="match status" value="1"/>
</dbReference>
<dbReference type="Proteomes" id="UP000823771">
    <property type="component" value="Unassembled WGS sequence"/>
</dbReference>
<dbReference type="InterPro" id="IPR052736">
    <property type="entry name" value="Stf3_sulfotransferase"/>
</dbReference>